<evidence type="ECO:0000256" key="1">
    <source>
        <dbReference type="SAM" id="MobiDB-lite"/>
    </source>
</evidence>
<accession>A0A3E0A5Q3</accession>
<evidence type="ECO:0000259" key="3">
    <source>
        <dbReference type="Pfam" id="PF16158"/>
    </source>
</evidence>
<feature type="signal peptide" evidence="2">
    <location>
        <begin position="1"/>
        <end position="22"/>
    </location>
</feature>
<feature type="compositionally biased region" description="Pro residues" evidence="1">
    <location>
        <begin position="48"/>
        <end position="58"/>
    </location>
</feature>
<keyword evidence="2" id="KW-0732">Signal</keyword>
<feature type="chain" id="PRO_5017791818" evidence="2">
    <location>
        <begin position="23"/>
        <end position="203"/>
    </location>
</feature>
<comment type="caution">
    <text evidence="4">The sequence shown here is derived from an EMBL/GenBank/DDBJ whole genome shotgun (WGS) entry which is preliminary data.</text>
</comment>
<dbReference type="PANTHER" id="PTHR20930">
    <property type="entry name" value="OVARIAN CARCINOMA ANTIGEN CA125-RELATED"/>
    <property type="match status" value="1"/>
</dbReference>
<dbReference type="AlphaFoldDB" id="A0A3E0A5Q3"/>
<evidence type="ECO:0000313" key="5">
    <source>
        <dbReference type="Proteomes" id="UP000256388"/>
    </source>
</evidence>
<gene>
    <name evidence="4" type="ORF">DFR64_2538</name>
</gene>
<dbReference type="EMBL" id="QUMS01000004">
    <property type="protein sequence ID" value="REG06109.1"/>
    <property type="molecule type" value="Genomic_DNA"/>
</dbReference>
<organism evidence="4 5">
    <name type="scientific">Pelolinea submarina</name>
    <dbReference type="NCBI Taxonomy" id="913107"/>
    <lineage>
        <taxon>Bacteria</taxon>
        <taxon>Bacillati</taxon>
        <taxon>Chloroflexota</taxon>
        <taxon>Anaerolineae</taxon>
        <taxon>Anaerolineales</taxon>
        <taxon>Anaerolineaceae</taxon>
        <taxon>Pelolinea</taxon>
    </lineage>
</organism>
<dbReference type="PROSITE" id="PS51257">
    <property type="entry name" value="PROKAR_LIPOPROTEIN"/>
    <property type="match status" value="1"/>
</dbReference>
<dbReference type="CDD" id="cd14947">
    <property type="entry name" value="NBR1_like"/>
    <property type="match status" value="1"/>
</dbReference>
<dbReference type="PANTHER" id="PTHR20930:SF0">
    <property type="entry name" value="PROTEIN ILRUN"/>
    <property type="match status" value="1"/>
</dbReference>
<name>A0A3E0A5Q3_9CHLR</name>
<keyword evidence="5" id="KW-1185">Reference proteome</keyword>
<dbReference type="InterPro" id="IPR032350">
    <property type="entry name" value="Nbr1_FW"/>
</dbReference>
<protein>
    <submittedName>
        <fullName evidence="4">Ig-like domain-containing protein</fullName>
    </submittedName>
</protein>
<evidence type="ECO:0000313" key="4">
    <source>
        <dbReference type="EMBL" id="REG06109.1"/>
    </source>
</evidence>
<feature type="region of interest" description="Disordered" evidence="1">
    <location>
        <begin position="44"/>
        <end position="65"/>
    </location>
</feature>
<sequence length="203" mass="23671">MKKTSLSLLIIAALLLVTVACQVDFSSIDEDEVAKLVAKTLEAQIPPTQQPQPEPTQPAPTAEPVEENCCGDYSYRDYDSDYNYDHYYYNYCNTECNRARFISETVRDYSVFYPNESFTKTWRLKNIGHCTWTTDYRLELQSGDAMGVRHAEYFPHEVRPGEYVDLELDMNAPCRRGEYTSFWQLQDEYGRKFGQVYLIIDVR</sequence>
<reference evidence="4 5" key="1">
    <citation type="submission" date="2018-08" db="EMBL/GenBank/DDBJ databases">
        <title>Genomic Encyclopedia of Type Strains, Phase IV (KMG-IV): sequencing the most valuable type-strain genomes for metagenomic binning, comparative biology and taxonomic classification.</title>
        <authorList>
            <person name="Goeker M."/>
        </authorList>
    </citation>
    <scope>NUCLEOTIDE SEQUENCE [LARGE SCALE GENOMIC DNA]</scope>
    <source>
        <strain evidence="4 5">DSM 23923</strain>
    </source>
</reference>
<evidence type="ECO:0000256" key="2">
    <source>
        <dbReference type="SAM" id="SignalP"/>
    </source>
</evidence>
<feature type="domain" description="Nbr1 FW" evidence="3">
    <location>
        <begin position="105"/>
        <end position="202"/>
    </location>
</feature>
<dbReference type="Proteomes" id="UP000256388">
    <property type="component" value="Unassembled WGS sequence"/>
</dbReference>
<dbReference type="InterPro" id="IPR013783">
    <property type="entry name" value="Ig-like_fold"/>
</dbReference>
<proteinExistence type="predicted"/>
<dbReference type="Pfam" id="PF16158">
    <property type="entry name" value="N_BRCA1_IG"/>
    <property type="match status" value="1"/>
</dbReference>
<dbReference type="Gene3D" id="2.60.40.10">
    <property type="entry name" value="Immunoglobulins"/>
    <property type="match status" value="1"/>
</dbReference>